<accession>A0A814MQF4</accession>
<evidence type="ECO:0000313" key="4">
    <source>
        <dbReference type="EMBL" id="CAF3847858.1"/>
    </source>
</evidence>
<sequence length="461" mass="54910">MTRAYLKMTDNTSNNNKLFTFNSYDEFKQECLRMNNENTIDIWNQLPIELPSSKKSSTNNVKYFTRRQQHRYGRKLKYYATCCLLLKKTQKKRKKLRTKIFHLYDEMFNVPHMEQNDCLVEMCQQVAQKTREFISKGELYDSSIDMDELFQAARNIWFLCGLYIRLDRKMYLTDAVFGYSMLYPYTDNFTDSNDITKECKQEFAKIFFQRLLYGEEYAAVPESLKLLSDRIKKIFDMVKFIENDWPRESYKEVYYGLAYIHESQVRSTQQHACSEDGYQPTMELIEEISAQKGPASMLAGWLLVEGHLTYEKTAFLEYFGFGIQLVDDLQDVKVDLKNNHRTIFTQTITDGHMLDEPTAKLIHYFYHGKTAYAVFEDTKQQIDSVTVPTNEHSTITFEQYTFLSTMSGVLMLIFEAASKLKQYYSKKCYHHLSHLSPIPFRQLKHMQIERRIWYFIRHQWF</sequence>
<evidence type="ECO:0000313" key="1">
    <source>
        <dbReference type="EMBL" id="CAF0927984.1"/>
    </source>
</evidence>
<dbReference type="Proteomes" id="UP000682733">
    <property type="component" value="Unassembled WGS sequence"/>
</dbReference>
<evidence type="ECO:0000313" key="3">
    <source>
        <dbReference type="EMBL" id="CAF3704878.1"/>
    </source>
</evidence>
<reference evidence="2" key="1">
    <citation type="submission" date="2021-02" db="EMBL/GenBank/DDBJ databases">
        <authorList>
            <person name="Nowell W R."/>
        </authorList>
    </citation>
    <scope>NUCLEOTIDE SEQUENCE</scope>
</reference>
<dbReference type="Proteomes" id="UP000681722">
    <property type="component" value="Unassembled WGS sequence"/>
</dbReference>
<dbReference type="EMBL" id="CAJNOQ010004997">
    <property type="protein sequence ID" value="CAF1082120.1"/>
    <property type="molecule type" value="Genomic_DNA"/>
</dbReference>
<organism evidence="2 5">
    <name type="scientific">Didymodactylos carnosus</name>
    <dbReference type="NCBI Taxonomy" id="1234261"/>
    <lineage>
        <taxon>Eukaryota</taxon>
        <taxon>Metazoa</taxon>
        <taxon>Spiralia</taxon>
        <taxon>Gnathifera</taxon>
        <taxon>Rotifera</taxon>
        <taxon>Eurotatoria</taxon>
        <taxon>Bdelloidea</taxon>
        <taxon>Philodinida</taxon>
        <taxon>Philodinidae</taxon>
        <taxon>Didymodactylos</taxon>
    </lineage>
</organism>
<dbReference type="Proteomes" id="UP000663829">
    <property type="component" value="Unassembled WGS sequence"/>
</dbReference>
<dbReference type="EMBL" id="CAJNOK010004164">
    <property type="protein sequence ID" value="CAF0927984.1"/>
    <property type="molecule type" value="Genomic_DNA"/>
</dbReference>
<protein>
    <submittedName>
        <fullName evidence="2">Uncharacterized protein</fullName>
    </submittedName>
</protein>
<dbReference type="OrthoDB" id="9998769at2759"/>
<gene>
    <name evidence="2" type="ORF">GPM918_LOCUS17823</name>
    <name evidence="1" type="ORF">OVA965_LOCUS10991</name>
    <name evidence="4" type="ORF">SRO942_LOCUS17818</name>
    <name evidence="3" type="ORF">TMI583_LOCUS10987</name>
</gene>
<proteinExistence type="predicted"/>
<comment type="caution">
    <text evidence="2">The sequence shown here is derived from an EMBL/GenBank/DDBJ whole genome shotgun (WGS) entry which is preliminary data.</text>
</comment>
<evidence type="ECO:0000313" key="5">
    <source>
        <dbReference type="Proteomes" id="UP000663829"/>
    </source>
</evidence>
<dbReference type="AlphaFoldDB" id="A0A814MQF4"/>
<keyword evidence="5" id="KW-1185">Reference proteome</keyword>
<name>A0A814MQF4_9BILA</name>
<dbReference type="Proteomes" id="UP000677228">
    <property type="component" value="Unassembled WGS sequence"/>
</dbReference>
<evidence type="ECO:0000313" key="2">
    <source>
        <dbReference type="EMBL" id="CAF1082120.1"/>
    </source>
</evidence>
<dbReference type="EMBL" id="CAJOBA010004166">
    <property type="protein sequence ID" value="CAF3704878.1"/>
    <property type="molecule type" value="Genomic_DNA"/>
</dbReference>
<dbReference type="EMBL" id="CAJOBC010004996">
    <property type="protein sequence ID" value="CAF3847858.1"/>
    <property type="molecule type" value="Genomic_DNA"/>
</dbReference>